<protein>
    <submittedName>
        <fullName evidence="1">Uncharacterized protein</fullName>
    </submittedName>
</protein>
<sequence length="100" mass="10728">MTPDEPVFRVRVEAATLDDLRSAVDDLEPDLGCRAVARAEGDGFAIDVYLPGSRLATTRSATVTVLADETENGLARQAEVGRDNRFAARGEVPRGLGLKE</sequence>
<evidence type="ECO:0000313" key="1">
    <source>
        <dbReference type="EMBL" id="MCS7479285.1"/>
    </source>
</evidence>
<name>A0A9X2VMJ9_9PSEU</name>
<dbReference type="RefSeq" id="WP_259624788.1">
    <property type="nucleotide sequence ID" value="NZ_JANYMP010000009.1"/>
</dbReference>
<accession>A0A9X2VMJ9</accession>
<proteinExistence type="predicted"/>
<comment type="caution">
    <text evidence="1">The sequence shown here is derived from an EMBL/GenBank/DDBJ whole genome shotgun (WGS) entry which is preliminary data.</text>
</comment>
<evidence type="ECO:0000313" key="2">
    <source>
        <dbReference type="Proteomes" id="UP001141259"/>
    </source>
</evidence>
<organism evidence="1 2">
    <name type="scientific">Umezawaea endophytica</name>
    <dbReference type="NCBI Taxonomy" id="1654476"/>
    <lineage>
        <taxon>Bacteria</taxon>
        <taxon>Bacillati</taxon>
        <taxon>Actinomycetota</taxon>
        <taxon>Actinomycetes</taxon>
        <taxon>Pseudonocardiales</taxon>
        <taxon>Pseudonocardiaceae</taxon>
        <taxon>Umezawaea</taxon>
    </lineage>
</organism>
<reference evidence="1" key="1">
    <citation type="submission" date="2022-08" db="EMBL/GenBank/DDBJ databases">
        <authorList>
            <person name="Tistechok S."/>
            <person name="Samborskyy M."/>
            <person name="Roman I."/>
        </authorList>
    </citation>
    <scope>NUCLEOTIDE SEQUENCE</scope>
    <source>
        <strain evidence="1">DSM 103496</strain>
    </source>
</reference>
<gene>
    <name evidence="1" type="ORF">NZH93_20680</name>
</gene>
<dbReference type="Proteomes" id="UP001141259">
    <property type="component" value="Unassembled WGS sequence"/>
</dbReference>
<dbReference type="AlphaFoldDB" id="A0A9X2VMJ9"/>
<keyword evidence="2" id="KW-1185">Reference proteome</keyword>
<dbReference type="EMBL" id="JANYMP010000009">
    <property type="protein sequence ID" value="MCS7479285.1"/>
    <property type="molecule type" value="Genomic_DNA"/>
</dbReference>